<dbReference type="InterPro" id="IPR001107">
    <property type="entry name" value="Band_7"/>
</dbReference>
<dbReference type="InterPro" id="IPR018080">
    <property type="entry name" value="Band_7/stomatin-like_CS"/>
</dbReference>
<feature type="domain" description="Band 7" evidence="7">
    <location>
        <begin position="20"/>
        <end position="178"/>
    </location>
</feature>
<evidence type="ECO:0000259" key="7">
    <source>
        <dbReference type="SMART" id="SM00244"/>
    </source>
</evidence>
<feature type="compositionally biased region" description="Basic and acidic residues" evidence="6">
    <location>
        <begin position="304"/>
        <end position="314"/>
    </location>
</feature>
<dbReference type="InterPro" id="IPR001972">
    <property type="entry name" value="Stomatin_HflK_fam"/>
</dbReference>
<dbReference type="RefSeq" id="WP_166177429.1">
    <property type="nucleotide sequence ID" value="NZ_CP045119.1"/>
</dbReference>
<dbReference type="InterPro" id="IPR050710">
    <property type="entry name" value="Band7/mec-2_domain"/>
</dbReference>
<dbReference type="GO" id="GO:0005886">
    <property type="term" value="C:plasma membrane"/>
    <property type="evidence" value="ECO:0007669"/>
    <property type="project" value="UniProtKB-ARBA"/>
</dbReference>
<dbReference type="AlphaFoldDB" id="A0A6G8QBD8"/>
<comment type="similarity">
    <text evidence="2">Belongs to the band 7/mec-2 family.</text>
</comment>
<dbReference type="PANTHER" id="PTHR43327:SF10">
    <property type="entry name" value="STOMATIN-LIKE PROTEIN 2, MITOCHONDRIAL"/>
    <property type="match status" value="1"/>
</dbReference>
<evidence type="ECO:0000256" key="4">
    <source>
        <dbReference type="ARBA" id="ARBA00022989"/>
    </source>
</evidence>
<dbReference type="Proteomes" id="UP000501452">
    <property type="component" value="Chromosome"/>
</dbReference>
<dbReference type="InterPro" id="IPR036013">
    <property type="entry name" value="Band_7/SPFH_dom_sf"/>
</dbReference>
<evidence type="ECO:0000256" key="3">
    <source>
        <dbReference type="ARBA" id="ARBA00022692"/>
    </source>
</evidence>
<dbReference type="CDD" id="cd08829">
    <property type="entry name" value="SPFH_paraslipin"/>
    <property type="match status" value="1"/>
</dbReference>
<comment type="subcellular location">
    <subcellularLocation>
        <location evidence="1">Membrane</location>
        <topology evidence="1">Single-pass membrane protein</topology>
    </subcellularLocation>
</comment>
<feature type="region of interest" description="Disordered" evidence="6">
    <location>
        <begin position="297"/>
        <end position="336"/>
    </location>
</feature>
<feature type="compositionally biased region" description="Basic and acidic residues" evidence="6">
    <location>
        <begin position="325"/>
        <end position="336"/>
    </location>
</feature>
<dbReference type="PANTHER" id="PTHR43327">
    <property type="entry name" value="STOMATIN-LIKE PROTEIN 2, MITOCHONDRIAL"/>
    <property type="match status" value="1"/>
</dbReference>
<evidence type="ECO:0000256" key="2">
    <source>
        <dbReference type="ARBA" id="ARBA00008164"/>
    </source>
</evidence>
<evidence type="ECO:0000313" key="9">
    <source>
        <dbReference type="Proteomes" id="UP000501452"/>
    </source>
</evidence>
<dbReference type="FunFam" id="3.30.479.30:FF:000004">
    <property type="entry name" value="Putative membrane protease family, stomatin"/>
    <property type="match status" value="1"/>
</dbReference>
<dbReference type="SUPFAM" id="SSF117892">
    <property type="entry name" value="Band 7/SPFH domain"/>
    <property type="match status" value="1"/>
</dbReference>
<keyword evidence="9" id="KW-1185">Reference proteome</keyword>
<dbReference type="KEGG" id="rub:GBA63_15045"/>
<name>A0A6G8QBD8_9ACTN</name>
<dbReference type="Pfam" id="PF01145">
    <property type="entry name" value="Band_7"/>
    <property type="match status" value="1"/>
</dbReference>
<proteinExistence type="inferred from homology"/>
<evidence type="ECO:0000313" key="8">
    <source>
        <dbReference type="EMBL" id="QIN83805.1"/>
    </source>
</evidence>
<evidence type="ECO:0000256" key="1">
    <source>
        <dbReference type="ARBA" id="ARBA00004167"/>
    </source>
</evidence>
<evidence type="ECO:0000256" key="5">
    <source>
        <dbReference type="ARBA" id="ARBA00023136"/>
    </source>
</evidence>
<dbReference type="EMBL" id="CP045119">
    <property type="protein sequence ID" value="QIN83805.1"/>
    <property type="molecule type" value="Genomic_DNA"/>
</dbReference>
<dbReference type="Gene3D" id="3.30.479.30">
    <property type="entry name" value="Band 7 domain"/>
    <property type="match status" value="1"/>
</dbReference>
<reference evidence="8 9" key="1">
    <citation type="submission" date="2019-10" db="EMBL/GenBank/DDBJ databases">
        <title>Rubrobacter sp nov SCSIO 52090 isolated from a deep-sea sediment in the South China Sea.</title>
        <authorList>
            <person name="Chen R.W."/>
        </authorList>
    </citation>
    <scope>NUCLEOTIDE SEQUENCE [LARGE SCALE GENOMIC DNA]</scope>
    <source>
        <strain evidence="8 9">SCSIO 52909</strain>
    </source>
</reference>
<sequence length="336" mass="36877">MTGLIVLGILAFVVFLVAARSIRIIPQSRVAIVQRLGRYHRTAESGLTFVVPVVDRMLPKTDLREQVIAFQPQAVITNDNVGMQISTVVYYQVVDARASEYEVANFHLALEQITQTTLRNVIGNLILDKTLTSRDEINGKLRTILDEVTEKWGIRVTRVELKEITPPRDIQQAMEKQMQAERTRRAAILTAEGDKRAAILKSEGEKESAILRAEGDQRAAVLRAEGEAAAYRNVQAAQIEMTGALFERLESSSLSPESLRYLYLKALPEMAKGPASKLFVVPSEIQDLAGTVGALAGAAGMASEDDKKEEEKPRLTAPNGGASRRSLERGGPDARA</sequence>
<evidence type="ECO:0000256" key="6">
    <source>
        <dbReference type="SAM" id="MobiDB-lite"/>
    </source>
</evidence>
<dbReference type="PROSITE" id="PS01270">
    <property type="entry name" value="BAND_7"/>
    <property type="match status" value="1"/>
</dbReference>
<organism evidence="8 9">
    <name type="scientific">Rubrobacter tropicus</name>
    <dbReference type="NCBI Taxonomy" id="2653851"/>
    <lineage>
        <taxon>Bacteria</taxon>
        <taxon>Bacillati</taxon>
        <taxon>Actinomycetota</taxon>
        <taxon>Rubrobacteria</taxon>
        <taxon>Rubrobacterales</taxon>
        <taxon>Rubrobacteraceae</taxon>
        <taxon>Rubrobacter</taxon>
    </lineage>
</organism>
<dbReference type="PRINTS" id="PR00721">
    <property type="entry name" value="STOMATIN"/>
</dbReference>
<accession>A0A6G8QBD8</accession>
<keyword evidence="3" id="KW-0812">Transmembrane</keyword>
<keyword evidence="5" id="KW-0472">Membrane</keyword>
<protein>
    <submittedName>
        <fullName evidence="8">SPFH/Band 7/PHB domain protein</fullName>
    </submittedName>
</protein>
<gene>
    <name evidence="8" type="ORF">GBA63_15045</name>
</gene>
<keyword evidence="4" id="KW-1133">Transmembrane helix</keyword>
<dbReference type="GO" id="GO:0098552">
    <property type="term" value="C:side of membrane"/>
    <property type="evidence" value="ECO:0007669"/>
    <property type="project" value="UniProtKB-ARBA"/>
</dbReference>
<dbReference type="SMART" id="SM00244">
    <property type="entry name" value="PHB"/>
    <property type="match status" value="1"/>
</dbReference>